<sequence>MATGSSGGVASVGLYGAGKAALDAMSESLAMEVDPFGIAVTVVQPGGYETGLFTQGTTVTDENAAYAPLRARLAEMWSASYDADPHRAAPVVMEVVDMAGPPRRVILGGVAYDQVRELDRARAEEQAKWEHLSRAAD</sequence>
<evidence type="ECO:0000256" key="1">
    <source>
        <dbReference type="ARBA" id="ARBA00006484"/>
    </source>
</evidence>
<evidence type="ECO:0000313" key="4">
    <source>
        <dbReference type="Proteomes" id="UP000589036"/>
    </source>
</evidence>
<protein>
    <submittedName>
        <fullName evidence="3">NAD(P)-dependent dehydrogenase (Short-subunit alcohol dehydrogenase family)</fullName>
    </submittedName>
</protein>
<dbReference type="Pfam" id="PF00106">
    <property type="entry name" value="adh_short"/>
    <property type="match status" value="1"/>
</dbReference>
<evidence type="ECO:0000313" key="3">
    <source>
        <dbReference type="EMBL" id="NYE47417.1"/>
    </source>
</evidence>
<comment type="caution">
    <text evidence="3">The sequence shown here is derived from an EMBL/GenBank/DDBJ whole genome shotgun (WGS) entry which is preliminary data.</text>
</comment>
<dbReference type="PRINTS" id="PR00081">
    <property type="entry name" value="GDHRDH"/>
</dbReference>
<organism evidence="3 4">
    <name type="scientific">Spinactinospora alkalitolerans</name>
    <dbReference type="NCBI Taxonomy" id="687207"/>
    <lineage>
        <taxon>Bacteria</taxon>
        <taxon>Bacillati</taxon>
        <taxon>Actinomycetota</taxon>
        <taxon>Actinomycetes</taxon>
        <taxon>Streptosporangiales</taxon>
        <taxon>Nocardiopsidaceae</taxon>
        <taxon>Spinactinospora</taxon>
    </lineage>
</organism>
<accession>A0A852TVT6</accession>
<dbReference type="Proteomes" id="UP000589036">
    <property type="component" value="Unassembled WGS sequence"/>
</dbReference>
<dbReference type="GO" id="GO:0016491">
    <property type="term" value="F:oxidoreductase activity"/>
    <property type="evidence" value="ECO:0007669"/>
    <property type="project" value="UniProtKB-KW"/>
</dbReference>
<reference evidence="3 4" key="1">
    <citation type="submission" date="2020-07" db="EMBL/GenBank/DDBJ databases">
        <title>Sequencing the genomes of 1000 actinobacteria strains.</title>
        <authorList>
            <person name="Klenk H.-P."/>
        </authorList>
    </citation>
    <scope>NUCLEOTIDE SEQUENCE [LARGE SCALE GENOMIC DNA]</scope>
    <source>
        <strain evidence="3 4">CXB654</strain>
    </source>
</reference>
<dbReference type="InterPro" id="IPR020904">
    <property type="entry name" value="Sc_DH/Rdtase_CS"/>
</dbReference>
<dbReference type="PANTHER" id="PTHR43976">
    <property type="entry name" value="SHORT CHAIN DEHYDROGENASE"/>
    <property type="match status" value="1"/>
</dbReference>
<dbReference type="InterPro" id="IPR036291">
    <property type="entry name" value="NAD(P)-bd_dom_sf"/>
</dbReference>
<name>A0A852TVT6_9ACTN</name>
<dbReference type="SUPFAM" id="SSF51735">
    <property type="entry name" value="NAD(P)-binding Rossmann-fold domains"/>
    <property type="match status" value="1"/>
</dbReference>
<evidence type="ECO:0000256" key="2">
    <source>
        <dbReference type="ARBA" id="ARBA00023002"/>
    </source>
</evidence>
<dbReference type="PANTHER" id="PTHR43976:SF16">
    <property type="entry name" value="SHORT-CHAIN DEHYDROGENASE_REDUCTASE FAMILY PROTEIN"/>
    <property type="match status" value="1"/>
</dbReference>
<gene>
    <name evidence="3" type="ORF">HDA32_002537</name>
</gene>
<comment type="similarity">
    <text evidence="1">Belongs to the short-chain dehydrogenases/reductases (SDR) family.</text>
</comment>
<dbReference type="EMBL" id="JACCCC010000001">
    <property type="protein sequence ID" value="NYE47417.1"/>
    <property type="molecule type" value="Genomic_DNA"/>
</dbReference>
<dbReference type="InterPro" id="IPR002347">
    <property type="entry name" value="SDR_fam"/>
</dbReference>
<proteinExistence type="inferred from homology"/>
<dbReference type="PROSITE" id="PS00061">
    <property type="entry name" value="ADH_SHORT"/>
    <property type="match status" value="1"/>
</dbReference>
<dbReference type="AlphaFoldDB" id="A0A852TVT6"/>
<dbReference type="Gene3D" id="3.40.50.720">
    <property type="entry name" value="NAD(P)-binding Rossmann-like Domain"/>
    <property type="match status" value="1"/>
</dbReference>
<keyword evidence="4" id="KW-1185">Reference proteome</keyword>
<keyword evidence="2" id="KW-0560">Oxidoreductase</keyword>
<dbReference type="InterPro" id="IPR051911">
    <property type="entry name" value="SDR_oxidoreductase"/>
</dbReference>